<evidence type="ECO:0000313" key="3">
    <source>
        <dbReference type="Proteomes" id="UP000028828"/>
    </source>
</evidence>
<dbReference type="EMBL" id="AEYI02002126">
    <property type="protein sequence ID" value="KFG29792.1"/>
    <property type="molecule type" value="Genomic_DNA"/>
</dbReference>
<dbReference type="Proteomes" id="UP000028828">
    <property type="component" value="Unassembled WGS sequence"/>
</dbReference>
<sequence length="246" mass="28097">MDMHRVQNFLFTRSEVKGRSKGNANSPETTSSCTSIHERETQTRLSRWRQAEKENKTREERGWPCSRNALNSPGRAVPSFSCVHLSVGISKKENVQGKANKEDSTGKDTRLALVQVAVPCLANGNSLFRRNLSCEVLLLLPQQKGGRLWIGKKEKTSRKLSKKQKLQRPTDKKEIELPGPCLPYTDLDPPSASCLFSVSACERKRVTQTKVHRRHKKRIYVWRCVHVQIDYRDGSHFKGEKHFDVS</sequence>
<dbReference type="AlphaFoldDB" id="A0A086JCC4"/>
<name>A0A086JCC4_TOXGO</name>
<accession>A0A086JCC4</accession>
<dbReference type="VEuPathDB" id="ToxoDB:TGP89_267290"/>
<feature type="compositionally biased region" description="Basic and acidic residues" evidence="1">
    <location>
        <begin position="49"/>
        <end position="62"/>
    </location>
</feature>
<protein>
    <submittedName>
        <fullName evidence="2">Uncharacterized protein</fullName>
    </submittedName>
</protein>
<feature type="compositionally biased region" description="Polar residues" evidence="1">
    <location>
        <begin position="22"/>
        <end position="35"/>
    </location>
</feature>
<proteinExistence type="predicted"/>
<feature type="region of interest" description="Disordered" evidence="1">
    <location>
        <begin position="1"/>
        <end position="70"/>
    </location>
</feature>
<organism evidence="2 3">
    <name type="scientific">Toxoplasma gondii p89</name>
    <dbReference type="NCBI Taxonomy" id="943119"/>
    <lineage>
        <taxon>Eukaryota</taxon>
        <taxon>Sar</taxon>
        <taxon>Alveolata</taxon>
        <taxon>Apicomplexa</taxon>
        <taxon>Conoidasida</taxon>
        <taxon>Coccidia</taxon>
        <taxon>Eucoccidiorida</taxon>
        <taxon>Eimeriorina</taxon>
        <taxon>Sarcocystidae</taxon>
        <taxon>Toxoplasma</taxon>
    </lineage>
</organism>
<gene>
    <name evidence="2" type="ORF">TGP89_267290</name>
</gene>
<reference evidence="2 3" key="1">
    <citation type="submission" date="2014-03" db="EMBL/GenBank/DDBJ databases">
        <authorList>
            <person name="Sibley D."/>
            <person name="Venepally P."/>
            <person name="Karamycheva S."/>
            <person name="Hadjithomas M."/>
            <person name="Khan A."/>
            <person name="Brunk B."/>
            <person name="Roos D."/>
            <person name="Caler E."/>
            <person name="Lorenzi H."/>
        </authorList>
    </citation>
    <scope>NUCLEOTIDE SEQUENCE [LARGE SCALE GENOMIC DNA]</scope>
    <source>
        <strain evidence="3">p89</strain>
    </source>
</reference>
<evidence type="ECO:0000313" key="2">
    <source>
        <dbReference type="EMBL" id="KFG29792.1"/>
    </source>
</evidence>
<evidence type="ECO:0000256" key="1">
    <source>
        <dbReference type="SAM" id="MobiDB-lite"/>
    </source>
</evidence>
<comment type="caution">
    <text evidence="2">The sequence shown here is derived from an EMBL/GenBank/DDBJ whole genome shotgun (WGS) entry which is preliminary data.</text>
</comment>